<protein>
    <submittedName>
        <fullName evidence="2">Uncharacterized protein</fullName>
    </submittedName>
</protein>
<dbReference type="Proteomes" id="UP001159641">
    <property type="component" value="Unassembled WGS sequence"/>
</dbReference>
<dbReference type="EMBL" id="JAIQCJ010001624">
    <property type="protein sequence ID" value="KAJ8788363.1"/>
    <property type="molecule type" value="Genomic_DNA"/>
</dbReference>
<feature type="compositionally biased region" description="Gly residues" evidence="1">
    <location>
        <begin position="161"/>
        <end position="171"/>
    </location>
</feature>
<gene>
    <name evidence="2" type="ORF">J1605_000419</name>
</gene>
<evidence type="ECO:0000313" key="3">
    <source>
        <dbReference type="Proteomes" id="UP001159641"/>
    </source>
</evidence>
<sequence>MSLHSQARGQLLGLITRPLQPWPSWSVGSGGTKGELPQKPRFRSGAGGQGGSEGVAGARTLVGPARPRASSPSRERRRGNSGGSRHRCSGRRGDAERGHHSSPLRAARLKAHRRCARAETEPEPLAARGRPGSCAARGPRQPGTRQVCALRPRRNAVPRRGGLGGSSGSVGRGAQASEDWPLSSLQPSLTAPHHLTAVVEKFPKTKICSFQSIDCNDPDASQCEQPRS</sequence>
<feature type="region of interest" description="Disordered" evidence="1">
    <location>
        <begin position="16"/>
        <end position="103"/>
    </location>
</feature>
<proteinExistence type="predicted"/>
<comment type="caution">
    <text evidence="2">The sequence shown here is derived from an EMBL/GenBank/DDBJ whole genome shotgun (WGS) entry which is preliminary data.</text>
</comment>
<organism evidence="2 3">
    <name type="scientific">Eschrichtius robustus</name>
    <name type="common">California gray whale</name>
    <name type="synonym">Eschrichtius gibbosus</name>
    <dbReference type="NCBI Taxonomy" id="9764"/>
    <lineage>
        <taxon>Eukaryota</taxon>
        <taxon>Metazoa</taxon>
        <taxon>Chordata</taxon>
        <taxon>Craniata</taxon>
        <taxon>Vertebrata</taxon>
        <taxon>Euteleostomi</taxon>
        <taxon>Mammalia</taxon>
        <taxon>Eutheria</taxon>
        <taxon>Laurasiatheria</taxon>
        <taxon>Artiodactyla</taxon>
        <taxon>Whippomorpha</taxon>
        <taxon>Cetacea</taxon>
        <taxon>Mysticeti</taxon>
        <taxon>Eschrichtiidae</taxon>
        <taxon>Eschrichtius</taxon>
    </lineage>
</organism>
<feature type="region of interest" description="Disordered" evidence="1">
    <location>
        <begin position="115"/>
        <end position="185"/>
    </location>
</feature>
<evidence type="ECO:0000256" key="1">
    <source>
        <dbReference type="SAM" id="MobiDB-lite"/>
    </source>
</evidence>
<feature type="compositionally biased region" description="Basic residues" evidence="1">
    <location>
        <begin position="75"/>
        <end position="90"/>
    </location>
</feature>
<accession>A0AB34H8V0</accession>
<feature type="compositionally biased region" description="Gly residues" evidence="1">
    <location>
        <begin position="45"/>
        <end position="54"/>
    </location>
</feature>
<evidence type="ECO:0000313" key="2">
    <source>
        <dbReference type="EMBL" id="KAJ8788363.1"/>
    </source>
</evidence>
<keyword evidence="3" id="KW-1185">Reference proteome</keyword>
<dbReference type="AlphaFoldDB" id="A0AB34H8V0"/>
<reference evidence="2 3" key="1">
    <citation type="submission" date="2022-11" db="EMBL/GenBank/DDBJ databases">
        <title>Whole genome sequence of Eschrichtius robustus ER-17-0199.</title>
        <authorList>
            <person name="Bruniche-Olsen A."/>
            <person name="Black A.N."/>
            <person name="Fields C.J."/>
            <person name="Walden K."/>
            <person name="Dewoody J.A."/>
        </authorList>
    </citation>
    <scope>NUCLEOTIDE SEQUENCE [LARGE SCALE GENOMIC DNA]</scope>
    <source>
        <strain evidence="2">ER-17-0199</strain>
        <tissue evidence="2">Blubber</tissue>
    </source>
</reference>
<name>A0AB34H8V0_ESCRO</name>